<dbReference type="Proteomes" id="UP000032483">
    <property type="component" value="Unassembled WGS sequence"/>
</dbReference>
<name>A0A0D8IZN1_9FIRM</name>
<accession>A0A0W7TMG5</accession>
<evidence type="ECO:0000313" key="3">
    <source>
        <dbReference type="Proteomes" id="UP000032483"/>
    </source>
</evidence>
<proteinExistence type="predicted"/>
<dbReference type="Proteomes" id="UP000053433">
    <property type="component" value="Unassembled WGS sequence"/>
</dbReference>
<dbReference type="AlphaFoldDB" id="A0A0D8IZN1"/>
<evidence type="ECO:0000313" key="4">
    <source>
        <dbReference type="Proteomes" id="UP000053433"/>
    </source>
</evidence>
<evidence type="ECO:0000313" key="1">
    <source>
        <dbReference type="EMBL" id="KJF40170.1"/>
    </source>
</evidence>
<accession>A0A0D8IZN1</accession>
<dbReference type="EMBL" id="JXXK01000009">
    <property type="protein sequence ID" value="KJF40170.1"/>
    <property type="molecule type" value="Genomic_DNA"/>
</dbReference>
<reference evidence="1" key="1">
    <citation type="submission" date="2015-02" db="EMBL/GenBank/DDBJ databases">
        <title>A novel member of the family Ruminococcaceae isolated from human feces.</title>
        <authorList>
            <person name="Shkoporov A.N."/>
            <person name="Chaplin A.V."/>
            <person name="Motuzova O.V."/>
            <person name="Kafarskaia L.I."/>
            <person name="Khokhlova E.V."/>
            <person name="Efimov B.A."/>
        </authorList>
    </citation>
    <scope>NUCLEOTIDE SEQUENCE [LARGE SCALE GENOMIC DNA]</scope>
    <source>
        <strain evidence="1">585-1</strain>
    </source>
</reference>
<comment type="caution">
    <text evidence="1">The sequence shown here is derived from an EMBL/GenBank/DDBJ whole genome shotgun (WGS) entry which is preliminary data.</text>
</comment>
<reference evidence="2 4" key="2">
    <citation type="submission" date="2015-10" db="EMBL/GenBank/DDBJ databases">
        <title>A novel member of the family Ruminococcaceae isolated from human faeces.</title>
        <authorList>
            <person name="Shkoporov A.N."/>
            <person name="Chaplin A.V."/>
            <person name="Motuzova O.V."/>
            <person name="Kafarskaia L.I."/>
            <person name="Efimov B.A."/>
        </authorList>
    </citation>
    <scope>NUCLEOTIDE SEQUENCE [LARGE SCALE GENOMIC DNA]</scope>
    <source>
        <strain evidence="2 4">668</strain>
    </source>
</reference>
<evidence type="ECO:0000313" key="2">
    <source>
        <dbReference type="EMBL" id="KUE75019.1"/>
    </source>
</evidence>
<organism evidence="1 3">
    <name type="scientific">Ruthenibacterium lactatiformans</name>
    <dbReference type="NCBI Taxonomy" id="1550024"/>
    <lineage>
        <taxon>Bacteria</taxon>
        <taxon>Bacillati</taxon>
        <taxon>Bacillota</taxon>
        <taxon>Clostridia</taxon>
        <taxon>Eubacteriales</taxon>
        <taxon>Oscillospiraceae</taxon>
        <taxon>Ruthenibacterium</taxon>
    </lineage>
</organism>
<protein>
    <submittedName>
        <fullName evidence="1">Uncharacterized protein</fullName>
    </submittedName>
</protein>
<gene>
    <name evidence="2" type="ORF">ASJ35_16085</name>
    <name evidence="1" type="ORF">TQ39_08395</name>
</gene>
<dbReference type="EMBL" id="LMUA01000032">
    <property type="protein sequence ID" value="KUE75019.1"/>
    <property type="molecule type" value="Genomic_DNA"/>
</dbReference>
<keyword evidence="3" id="KW-1185">Reference proteome</keyword>
<sequence>MGLPKIIIDNSFHYNAKNFSVKTRGAFPCFYYGTFLHKKEAVGQTKLKVQKTNTASARKPRASVLK</sequence>